<dbReference type="OrthoDB" id="4554341at2"/>
<evidence type="ECO:0008006" key="3">
    <source>
        <dbReference type="Google" id="ProtNLM"/>
    </source>
</evidence>
<reference evidence="1" key="1">
    <citation type="submission" date="2016-11" db="EMBL/GenBank/DDBJ databases">
        <authorList>
            <person name="Jaros S."/>
            <person name="Januszkiewicz K."/>
            <person name="Wedrychowicz H."/>
        </authorList>
    </citation>
    <scope>NUCLEOTIDE SEQUENCE [LARGE SCALE GENOMIC DNA]</scope>
    <source>
        <strain evidence="1">Y48</strain>
    </source>
</reference>
<dbReference type="AlphaFoldDB" id="A0A1J0VR65"/>
<keyword evidence="2" id="KW-1185">Reference proteome</keyword>
<sequence length="85" mass="9242">MQPIQCGTCGNKVLAEKFSPSHTSVQWLDDAESACPEFARRAALGEHSSWIPTCPALRDSIEKAVLEGELATDQLRHEPVPGRLG</sequence>
<accession>A0A1J0VR65</accession>
<protein>
    <recommendedName>
        <fullName evidence="3">Ferredoxin</fullName>
    </recommendedName>
</protein>
<dbReference type="Proteomes" id="UP000183810">
    <property type="component" value="Chromosome"/>
</dbReference>
<dbReference type="KEGG" id="nsl:BOX37_11770"/>
<evidence type="ECO:0000313" key="1">
    <source>
        <dbReference type="EMBL" id="APE34524.1"/>
    </source>
</evidence>
<name>A0A1J0VR65_9NOCA</name>
<organism evidence="1 2">
    <name type="scientific">Nocardia mangyaensis</name>
    <dbReference type="NCBI Taxonomy" id="2213200"/>
    <lineage>
        <taxon>Bacteria</taxon>
        <taxon>Bacillati</taxon>
        <taxon>Actinomycetota</taxon>
        <taxon>Actinomycetes</taxon>
        <taxon>Mycobacteriales</taxon>
        <taxon>Nocardiaceae</taxon>
        <taxon>Nocardia</taxon>
    </lineage>
</organism>
<evidence type="ECO:0000313" key="2">
    <source>
        <dbReference type="Proteomes" id="UP000183810"/>
    </source>
</evidence>
<gene>
    <name evidence="1" type="ORF">BOX37_11770</name>
</gene>
<dbReference type="RefSeq" id="WP_071927703.1">
    <property type="nucleotide sequence ID" value="NZ_CP018082.1"/>
</dbReference>
<proteinExistence type="predicted"/>
<dbReference type="EMBL" id="CP018082">
    <property type="protein sequence ID" value="APE34524.1"/>
    <property type="molecule type" value="Genomic_DNA"/>
</dbReference>